<dbReference type="EMBL" id="KB201931">
    <property type="protein sequence ID" value="ESO93236.1"/>
    <property type="molecule type" value="Genomic_DNA"/>
</dbReference>
<feature type="coiled-coil region" evidence="6">
    <location>
        <begin position="264"/>
        <end position="320"/>
    </location>
</feature>
<evidence type="ECO:0000256" key="3">
    <source>
        <dbReference type="ARBA" id="ARBA00023125"/>
    </source>
</evidence>
<accession>V4AIE6</accession>
<keyword evidence="4" id="KW-0804">Transcription</keyword>
<dbReference type="PANTHER" id="PTHR15741">
    <property type="entry name" value="BASIC HELIX-LOOP-HELIX ZIP TRANSCRIPTION FACTOR"/>
    <property type="match status" value="1"/>
</dbReference>
<comment type="subcellular location">
    <subcellularLocation>
        <location evidence="1">Nucleus</location>
    </subcellularLocation>
</comment>
<evidence type="ECO:0000313" key="8">
    <source>
        <dbReference type="EMBL" id="ESO93236.1"/>
    </source>
</evidence>
<evidence type="ECO:0000256" key="2">
    <source>
        <dbReference type="ARBA" id="ARBA00023015"/>
    </source>
</evidence>
<keyword evidence="2" id="KW-0805">Transcription regulation</keyword>
<dbReference type="PANTHER" id="PTHR15741:SF37">
    <property type="entry name" value="LD38259P"/>
    <property type="match status" value="1"/>
</dbReference>
<protein>
    <recommendedName>
        <fullName evidence="10">BHLH domain-containing protein</fullName>
    </recommendedName>
</protein>
<feature type="region of interest" description="Disordered" evidence="7">
    <location>
        <begin position="231"/>
        <end position="262"/>
    </location>
</feature>
<dbReference type="HOGENOM" id="CLU_627453_0_0_1"/>
<evidence type="ECO:0000256" key="4">
    <source>
        <dbReference type="ARBA" id="ARBA00023163"/>
    </source>
</evidence>
<dbReference type="OrthoDB" id="6079275at2759"/>
<dbReference type="GeneID" id="20249012"/>
<sequence length="437" mass="48935">MISTNDYPHEKNESFIQPQILKKALLDDAFEDEILDFEELVKTLGASQQSFDIESIIEEPKSASGSLEMVKSHNILSDVYNNQNDADDTQSLQFNSSLDATQVDLDRFIMDIMETSTTTAYQSNYHHQEPTQHCNTSQSSNYISNSSICSTPKSGSPPSPVLPILLSSSSTPTLIPTTVLPTPSSTLLPAASSTLLPAASSTLLPAASTTTSKLLPTASTTPTTLLPATVHHTTKSQSNKPTANIPRHLRESHIRAERKRQSKIKNAREQLKDLLGLQRASENKIVEKAVERCRFLKAELVRMDNESSKLKKEKEALDADIDVFIKNLPPTLDDQRLTCGSSLTGLYHKYYSRPQNHNTKFNIFERIMMPLFQSYVEHVEKTHTKEEFNHGLQTWCKQNLSLISLRHKITFGLLDWQKSSNLVMHSPVVKASTKRQS</sequence>
<dbReference type="AlphaFoldDB" id="V4AIE6"/>
<dbReference type="OMA" id="DAMNNEM"/>
<evidence type="ECO:0000256" key="1">
    <source>
        <dbReference type="ARBA" id="ARBA00004123"/>
    </source>
</evidence>
<dbReference type="InterPro" id="IPR052207">
    <property type="entry name" value="Max-like/E-box_TFs"/>
</dbReference>
<evidence type="ECO:0000313" key="9">
    <source>
        <dbReference type="Proteomes" id="UP000030746"/>
    </source>
</evidence>
<evidence type="ECO:0008006" key="10">
    <source>
        <dbReference type="Google" id="ProtNLM"/>
    </source>
</evidence>
<dbReference type="RefSeq" id="XP_009055938.1">
    <property type="nucleotide sequence ID" value="XM_009057690.1"/>
</dbReference>
<dbReference type="GO" id="GO:0046983">
    <property type="term" value="F:protein dimerization activity"/>
    <property type="evidence" value="ECO:0007669"/>
    <property type="project" value="InterPro"/>
</dbReference>
<gene>
    <name evidence="8" type="ORF">LOTGIDRAFT_232686</name>
</gene>
<evidence type="ECO:0000256" key="6">
    <source>
        <dbReference type="SAM" id="Coils"/>
    </source>
</evidence>
<dbReference type="SUPFAM" id="SSF47459">
    <property type="entry name" value="HLH, helix-loop-helix DNA-binding domain"/>
    <property type="match status" value="1"/>
</dbReference>
<dbReference type="GO" id="GO:0000981">
    <property type="term" value="F:DNA-binding transcription factor activity, RNA polymerase II-specific"/>
    <property type="evidence" value="ECO:0007669"/>
    <property type="project" value="TreeGrafter"/>
</dbReference>
<keyword evidence="5" id="KW-0539">Nucleus</keyword>
<dbReference type="CTD" id="20249012"/>
<dbReference type="Gene3D" id="4.10.280.10">
    <property type="entry name" value="Helix-loop-helix DNA-binding domain"/>
    <property type="match status" value="1"/>
</dbReference>
<dbReference type="GO" id="GO:0005634">
    <property type="term" value="C:nucleus"/>
    <property type="evidence" value="ECO:0007669"/>
    <property type="project" value="UniProtKB-SubCell"/>
</dbReference>
<reference evidence="8 9" key="1">
    <citation type="journal article" date="2013" name="Nature">
        <title>Insights into bilaterian evolution from three spiralian genomes.</title>
        <authorList>
            <person name="Simakov O."/>
            <person name="Marletaz F."/>
            <person name="Cho S.J."/>
            <person name="Edsinger-Gonzales E."/>
            <person name="Havlak P."/>
            <person name="Hellsten U."/>
            <person name="Kuo D.H."/>
            <person name="Larsson T."/>
            <person name="Lv J."/>
            <person name="Arendt D."/>
            <person name="Savage R."/>
            <person name="Osoegawa K."/>
            <person name="de Jong P."/>
            <person name="Grimwood J."/>
            <person name="Chapman J.A."/>
            <person name="Shapiro H."/>
            <person name="Aerts A."/>
            <person name="Otillar R.P."/>
            <person name="Terry A.Y."/>
            <person name="Boore J.L."/>
            <person name="Grigoriev I.V."/>
            <person name="Lindberg D.R."/>
            <person name="Seaver E.C."/>
            <person name="Weisblat D.A."/>
            <person name="Putnam N.H."/>
            <person name="Rokhsar D.S."/>
        </authorList>
    </citation>
    <scope>NUCLEOTIDE SEQUENCE [LARGE SCALE GENOMIC DNA]</scope>
</reference>
<keyword evidence="3" id="KW-0238">DNA-binding</keyword>
<evidence type="ECO:0000256" key="7">
    <source>
        <dbReference type="SAM" id="MobiDB-lite"/>
    </source>
</evidence>
<name>V4AIE6_LOTGI</name>
<organism evidence="8 9">
    <name type="scientific">Lottia gigantea</name>
    <name type="common">Giant owl limpet</name>
    <dbReference type="NCBI Taxonomy" id="225164"/>
    <lineage>
        <taxon>Eukaryota</taxon>
        <taxon>Metazoa</taxon>
        <taxon>Spiralia</taxon>
        <taxon>Lophotrochozoa</taxon>
        <taxon>Mollusca</taxon>
        <taxon>Gastropoda</taxon>
        <taxon>Patellogastropoda</taxon>
        <taxon>Lottioidea</taxon>
        <taxon>Lottiidae</taxon>
        <taxon>Lottia</taxon>
    </lineage>
</organism>
<proteinExistence type="predicted"/>
<dbReference type="InterPro" id="IPR036638">
    <property type="entry name" value="HLH_DNA-bd_sf"/>
</dbReference>
<keyword evidence="6" id="KW-0175">Coiled coil</keyword>
<dbReference type="GO" id="GO:0000978">
    <property type="term" value="F:RNA polymerase II cis-regulatory region sequence-specific DNA binding"/>
    <property type="evidence" value="ECO:0007669"/>
    <property type="project" value="TreeGrafter"/>
</dbReference>
<evidence type="ECO:0000256" key="5">
    <source>
        <dbReference type="ARBA" id="ARBA00023242"/>
    </source>
</evidence>
<dbReference type="Proteomes" id="UP000030746">
    <property type="component" value="Unassembled WGS sequence"/>
</dbReference>
<keyword evidence="9" id="KW-1185">Reference proteome</keyword>
<dbReference type="KEGG" id="lgi:LOTGIDRAFT_232686"/>